<dbReference type="EMBL" id="AFRT01000921">
    <property type="protein sequence ID" value="ELU42131.1"/>
    <property type="molecule type" value="Genomic_DNA"/>
</dbReference>
<evidence type="ECO:0000313" key="2">
    <source>
        <dbReference type="Proteomes" id="UP000011668"/>
    </source>
</evidence>
<keyword evidence="2" id="KW-1185">Reference proteome</keyword>
<name>L8WVI3_THACA</name>
<accession>L8WVI3</accession>
<sequence>MCAGGTGRAGAGRGGCVYIAAGAVGGGGGGNTTGKGAAEPAWVLPLDRVGALRFLDVVLARGAMICDVVAAARWLNGGAAPTRGVCEPDGTEVVRVSERAVTGTSASSIRRR</sequence>
<dbReference type="Proteomes" id="UP000011668">
    <property type="component" value="Unassembled WGS sequence"/>
</dbReference>
<reference evidence="1 2" key="1">
    <citation type="journal article" date="2013" name="Nat. Commun.">
        <title>The evolution and pathogenic mechanisms of the rice sheath blight pathogen.</title>
        <authorList>
            <person name="Zheng A."/>
            <person name="Lin R."/>
            <person name="Xu L."/>
            <person name="Qin P."/>
            <person name="Tang C."/>
            <person name="Ai P."/>
            <person name="Zhang D."/>
            <person name="Liu Y."/>
            <person name="Sun Z."/>
            <person name="Feng H."/>
            <person name="Wang Y."/>
            <person name="Chen Y."/>
            <person name="Liang X."/>
            <person name="Fu R."/>
            <person name="Li Q."/>
            <person name="Zhang J."/>
            <person name="Yu X."/>
            <person name="Xie Z."/>
            <person name="Ding L."/>
            <person name="Guan P."/>
            <person name="Tang J."/>
            <person name="Liang Y."/>
            <person name="Wang S."/>
            <person name="Deng Q."/>
            <person name="Li S."/>
            <person name="Zhu J."/>
            <person name="Wang L."/>
            <person name="Liu H."/>
            <person name="Li P."/>
        </authorList>
    </citation>
    <scope>NUCLEOTIDE SEQUENCE [LARGE SCALE GENOMIC DNA]</scope>
    <source>
        <strain evidence="2">AG-1 IA</strain>
    </source>
</reference>
<proteinExistence type="predicted"/>
<comment type="caution">
    <text evidence="1">The sequence shown here is derived from an EMBL/GenBank/DDBJ whole genome shotgun (WGS) entry which is preliminary data.</text>
</comment>
<organism evidence="1 2">
    <name type="scientific">Thanatephorus cucumeris (strain AG1-IA)</name>
    <name type="common">Rice sheath blight fungus</name>
    <name type="synonym">Rhizoctonia solani</name>
    <dbReference type="NCBI Taxonomy" id="983506"/>
    <lineage>
        <taxon>Eukaryota</taxon>
        <taxon>Fungi</taxon>
        <taxon>Dikarya</taxon>
        <taxon>Basidiomycota</taxon>
        <taxon>Agaricomycotina</taxon>
        <taxon>Agaricomycetes</taxon>
        <taxon>Cantharellales</taxon>
        <taxon>Ceratobasidiaceae</taxon>
        <taxon>Rhizoctonia</taxon>
        <taxon>Rhizoctonia solani AG-1</taxon>
    </lineage>
</organism>
<gene>
    <name evidence="1" type="ORF">AG1IA_03843</name>
</gene>
<dbReference type="HOGENOM" id="CLU_2147570_0_0_1"/>
<dbReference type="AlphaFoldDB" id="L8WVI3"/>
<protein>
    <submittedName>
        <fullName evidence="1">Uncharacterized protein</fullName>
    </submittedName>
</protein>
<evidence type="ECO:0000313" key="1">
    <source>
        <dbReference type="EMBL" id="ELU42131.1"/>
    </source>
</evidence>